<dbReference type="AlphaFoldDB" id="A0A409WN58"/>
<evidence type="ECO:0000256" key="1">
    <source>
        <dbReference type="SAM" id="MobiDB-lite"/>
    </source>
</evidence>
<accession>A0A409WN58</accession>
<protein>
    <recommendedName>
        <fullName evidence="5">Helitron helicase-like domain-containing protein</fullName>
    </recommendedName>
</protein>
<evidence type="ECO:0000313" key="4">
    <source>
        <dbReference type="Proteomes" id="UP000284706"/>
    </source>
</evidence>
<evidence type="ECO:0000256" key="2">
    <source>
        <dbReference type="SAM" id="SignalP"/>
    </source>
</evidence>
<keyword evidence="4" id="KW-1185">Reference proteome</keyword>
<feature type="compositionally biased region" description="Polar residues" evidence="1">
    <location>
        <begin position="157"/>
        <end position="179"/>
    </location>
</feature>
<organism evidence="3 4">
    <name type="scientific">Gymnopilus dilepis</name>
    <dbReference type="NCBI Taxonomy" id="231916"/>
    <lineage>
        <taxon>Eukaryota</taxon>
        <taxon>Fungi</taxon>
        <taxon>Dikarya</taxon>
        <taxon>Basidiomycota</taxon>
        <taxon>Agaricomycotina</taxon>
        <taxon>Agaricomycetes</taxon>
        <taxon>Agaricomycetidae</taxon>
        <taxon>Agaricales</taxon>
        <taxon>Agaricineae</taxon>
        <taxon>Hymenogastraceae</taxon>
        <taxon>Gymnopilus</taxon>
    </lineage>
</organism>
<comment type="caution">
    <text evidence="3">The sequence shown here is derived from an EMBL/GenBank/DDBJ whole genome shotgun (WGS) entry which is preliminary data.</text>
</comment>
<feature type="signal peptide" evidence="2">
    <location>
        <begin position="1"/>
        <end position="20"/>
    </location>
</feature>
<gene>
    <name evidence="3" type="ORF">CVT26_004161</name>
</gene>
<feature type="region of interest" description="Disordered" evidence="1">
    <location>
        <begin position="157"/>
        <end position="187"/>
    </location>
</feature>
<sequence>MQVALLILTLFHEHILFVAQNHTQGRVRCMLFAVSGQVMPIWLAPNGGVHVDDLDVSHLFQNGYVSYRVTTFPILGCAMIGHWRIFVTVNPAKAGRNKAIKAIVGRRWHGNVVFTRYSNGDTGTSECLEDVGKSSLDFIVPFLDAWIRERQSQTYDPDTYRQAQVTAATSEHASAGSTQGRDKLTSA</sequence>
<dbReference type="OrthoDB" id="2944114at2759"/>
<evidence type="ECO:0008006" key="5">
    <source>
        <dbReference type="Google" id="ProtNLM"/>
    </source>
</evidence>
<feature type="chain" id="PRO_5019471469" description="Helitron helicase-like domain-containing protein" evidence="2">
    <location>
        <begin position="21"/>
        <end position="187"/>
    </location>
</feature>
<proteinExistence type="predicted"/>
<dbReference type="InParanoid" id="A0A409WN58"/>
<dbReference type="EMBL" id="NHYE01004979">
    <property type="protein sequence ID" value="PPQ79932.1"/>
    <property type="molecule type" value="Genomic_DNA"/>
</dbReference>
<keyword evidence="2" id="KW-0732">Signal</keyword>
<reference evidence="3 4" key="1">
    <citation type="journal article" date="2018" name="Evol. Lett.">
        <title>Horizontal gene cluster transfer increased hallucinogenic mushroom diversity.</title>
        <authorList>
            <person name="Reynolds H.T."/>
            <person name="Vijayakumar V."/>
            <person name="Gluck-Thaler E."/>
            <person name="Korotkin H.B."/>
            <person name="Matheny P.B."/>
            <person name="Slot J.C."/>
        </authorList>
    </citation>
    <scope>NUCLEOTIDE SEQUENCE [LARGE SCALE GENOMIC DNA]</scope>
    <source>
        <strain evidence="3 4">SRW20</strain>
    </source>
</reference>
<name>A0A409WN58_9AGAR</name>
<evidence type="ECO:0000313" key="3">
    <source>
        <dbReference type="EMBL" id="PPQ79932.1"/>
    </source>
</evidence>
<dbReference type="Proteomes" id="UP000284706">
    <property type="component" value="Unassembled WGS sequence"/>
</dbReference>